<dbReference type="InterPro" id="IPR004522">
    <property type="entry name" value="Asn-tRNA-ligase"/>
</dbReference>
<dbReference type="GO" id="GO:0004816">
    <property type="term" value="F:asparagine-tRNA ligase activity"/>
    <property type="evidence" value="ECO:0007669"/>
    <property type="project" value="UniProtKB-EC"/>
</dbReference>
<dbReference type="OrthoDB" id="43906at2759"/>
<dbReference type="PRINTS" id="PR01042">
    <property type="entry name" value="TRNASYNTHASP"/>
</dbReference>
<dbReference type="EC" id="6.1.1.22" evidence="2"/>
<dbReference type="SUPFAM" id="SSF50249">
    <property type="entry name" value="Nucleic acid-binding proteins"/>
    <property type="match status" value="1"/>
</dbReference>
<accession>A0A0P1KNC2</accession>
<evidence type="ECO:0000256" key="6">
    <source>
        <dbReference type="ARBA" id="ARBA00022917"/>
    </source>
</evidence>
<proteinExistence type="inferred from homology"/>
<keyword evidence="12" id="KW-1185">Reference proteome</keyword>
<evidence type="ECO:0000256" key="1">
    <source>
        <dbReference type="ARBA" id="ARBA00008226"/>
    </source>
</evidence>
<dbReference type="AlphaFoldDB" id="A0A0P1KNC2"/>
<dbReference type="InterPro" id="IPR045864">
    <property type="entry name" value="aa-tRNA-synth_II/BPL/LPL"/>
</dbReference>
<evidence type="ECO:0000256" key="2">
    <source>
        <dbReference type="ARBA" id="ARBA00012816"/>
    </source>
</evidence>
<evidence type="ECO:0000256" key="7">
    <source>
        <dbReference type="ARBA" id="ARBA00023146"/>
    </source>
</evidence>
<dbReference type="Pfam" id="PF01336">
    <property type="entry name" value="tRNA_anti-codon"/>
    <property type="match status" value="1"/>
</dbReference>
<dbReference type="CDD" id="cd04318">
    <property type="entry name" value="EcAsnRS_like_N"/>
    <property type="match status" value="1"/>
</dbReference>
<feature type="domain" description="Aminoacyl-transfer RNA synthetases class-II family profile" evidence="10">
    <location>
        <begin position="142"/>
        <end position="457"/>
    </location>
</feature>
<dbReference type="PANTHER" id="PTHR22594:SF34">
    <property type="entry name" value="ASPARAGINE--TRNA LIGASE, MITOCHONDRIAL-RELATED"/>
    <property type="match status" value="1"/>
</dbReference>
<evidence type="ECO:0000256" key="3">
    <source>
        <dbReference type="ARBA" id="ARBA00022598"/>
    </source>
</evidence>
<dbReference type="PANTHER" id="PTHR22594">
    <property type="entry name" value="ASPARTYL/LYSYL-TRNA SYNTHETASE"/>
    <property type="match status" value="1"/>
</dbReference>
<dbReference type="NCBIfam" id="NF003037">
    <property type="entry name" value="PRK03932.1"/>
    <property type="match status" value="1"/>
</dbReference>
<gene>
    <name evidence="11" type="ORF">LAQU0_S02e02344g</name>
</gene>
<dbReference type="GO" id="GO:0003676">
    <property type="term" value="F:nucleic acid binding"/>
    <property type="evidence" value="ECO:0007669"/>
    <property type="project" value="InterPro"/>
</dbReference>
<dbReference type="PROSITE" id="PS50862">
    <property type="entry name" value="AA_TRNA_LIGASE_II"/>
    <property type="match status" value="1"/>
</dbReference>
<keyword evidence="7" id="KW-0030">Aminoacyl-tRNA synthetase</keyword>
<sequence length="468" mass="53205">MPGLPPTFKSLFRSASNPPATVELLCGWIKSVRLLKNLAFIDLQDGTTPHPLKLVVRRSEESSDVLKQLRTGQSLKVKNAVWKATPTRVQPFELETNASPDCLQVMGQVPTSYPLQKKHHSLAFLRSNPTLKHRSNYLGSLLRFRSCVESSLMQFFDSQDFTKVSPPILTSGDCEGAGELFRAEANAHIARKTSYFGRPTYLTVSTQLHLEVLTMALNRVWTLTPCFRAEESDTNRHLAEFWMLEAELCYVENVQELTKFAELMLRHVVKSCVDQKLNLLPSIFPQESADSPESVVARWESLLKSEWPRITYTTAIELLKKQHTVSQFSFEPQWGKDLQSEHEKWLAAHYNSPVFITDYPRDCKAFYMKQNRDAADTVACFDLIVPQMGEIIGGSIRENNYDILIQEMHRRGMKSEDLDWYTSLRLNGSAPHGGFGLGLERFVSWLFGAQNIRDSIPFHRSAGGTIIM</sequence>
<protein>
    <recommendedName>
        <fullName evidence="9">Asparagine--tRNA ligase, mitochondrial</fullName>
        <ecNumber evidence="2">6.1.1.22</ecNumber>
    </recommendedName>
    <alternativeName>
        <fullName evidence="8">Asparaginyl-tRNA synthetase</fullName>
    </alternativeName>
</protein>
<dbReference type="InterPro" id="IPR002312">
    <property type="entry name" value="Asp/Asn-tRNA-synth_IIb"/>
</dbReference>
<evidence type="ECO:0000256" key="4">
    <source>
        <dbReference type="ARBA" id="ARBA00022741"/>
    </source>
</evidence>
<organism evidence="11 12">
    <name type="scientific">Lachancea quebecensis</name>
    <dbReference type="NCBI Taxonomy" id="1654605"/>
    <lineage>
        <taxon>Eukaryota</taxon>
        <taxon>Fungi</taxon>
        <taxon>Dikarya</taxon>
        <taxon>Ascomycota</taxon>
        <taxon>Saccharomycotina</taxon>
        <taxon>Saccharomycetes</taxon>
        <taxon>Saccharomycetales</taxon>
        <taxon>Saccharomycetaceae</taxon>
        <taxon>Lachancea</taxon>
    </lineage>
</organism>
<dbReference type="InterPro" id="IPR006195">
    <property type="entry name" value="aa-tRNA-synth_II"/>
</dbReference>
<dbReference type="GO" id="GO:0006421">
    <property type="term" value="P:asparaginyl-tRNA aminoacylation"/>
    <property type="evidence" value="ECO:0007669"/>
    <property type="project" value="InterPro"/>
</dbReference>
<dbReference type="InterPro" id="IPR004365">
    <property type="entry name" value="NA-bd_OB_tRNA"/>
</dbReference>
<dbReference type="GO" id="GO:0005524">
    <property type="term" value="F:ATP binding"/>
    <property type="evidence" value="ECO:0007669"/>
    <property type="project" value="UniProtKB-KW"/>
</dbReference>
<dbReference type="InterPro" id="IPR012340">
    <property type="entry name" value="NA-bd_OB-fold"/>
</dbReference>
<keyword evidence="5" id="KW-0067">ATP-binding</keyword>
<comment type="similarity">
    <text evidence="1">Belongs to the class-II aminoacyl-tRNA synthetase family.</text>
</comment>
<keyword evidence="3" id="KW-0436">Ligase</keyword>
<dbReference type="SUPFAM" id="SSF55681">
    <property type="entry name" value="Class II aaRS and biotin synthetases"/>
    <property type="match status" value="1"/>
</dbReference>
<keyword evidence="4" id="KW-0547">Nucleotide-binding</keyword>
<evidence type="ECO:0000313" key="11">
    <source>
        <dbReference type="EMBL" id="CUS20961.1"/>
    </source>
</evidence>
<keyword evidence="6" id="KW-0648">Protein biosynthesis</keyword>
<dbReference type="CDD" id="cd00776">
    <property type="entry name" value="AsxRS_core"/>
    <property type="match status" value="1"/>
</dbReference>
<evidence type="ECO:0000259" key="10">
    <source>
        <dbReference type="PROSITE" id="PS50862"/>
    </source>
</evidence>
<dbReference type="Proteomes" id="UP000236544">
    <property type="component" value="Unassembled WGS sequence"/>
</dbReference>
<dbReference type="Pfam" id="PF00152">
    <property type="entry name" value="tRNA-synt_2"/>
    <property type="match status" value="1"/>
</dbReference>
<dbReference type="GO" id="GO:0005739">
    <property type="term" value="C:mitochondrion"/>
    <property type="evidence" value="ECO:0007669"/>
    <property type="project" value="TreeGrafter"/>
</dbReference>
<reference evidence="12" key="1">
    <citation type="submission" date="2015-10" db="EMBL/GenBank/DDBJ databases">
        <authorList>
            <person name="Devillers H."/>
        </authorList>
    </citation>
    <scope>NUCLEOTIDE SEQUENCE [LARGE SCALE GENOMIC DNA]</scope>
</reference>
<evidence type="ECO:0000256" key="9">
    <source>
        <dbReference type="ARBA" id="ARBA00068798"/>
    </source>
</evidence>
<name>A0A0P1KNC2_9SACH</name>
<dbReference type="EMBL" id="LN890542">
    <property type="protein sequence ID" value="CUS20961.1"/>
    <property type="molecule type" value="Genomic_DNA"/>
</dbReference>
<dbReference type="InterPro" id="IPR004364">
    <property type="entry name" value="Aa-tRNA-synt_II"/>
</dbReference>
<dbReference type="NCBIfam" id="TIGR00457">
    <property type="entry name" value="asnS"/>
    <property type="match status" value="1"/>
</dbReference>
<dbReference type="Gene3D" id="2.40.50.140">
    <property type="entry name" value="Nucleic acid-binding proteins"/>
    <property type="match status" value="1"/>
</dbReference>
<evidence type="ECO:0000313" key="12">
    <source>
        <dbReference type="Proteomes" id="UP000236544"/>
    </source>
</evidence>
<dbReference type="Gene3D" id="3.30.930.10">
    <property type="entry name" value="Bira Bifunctional Protein, Domain 2"/>
    <property type="match status" value="1"/>
</dbReference>
<dbReference type="FunFam" id="3.30.930.10:FF:000016">
    <property type="entry name" value="Asparagine--tRNA ligase"/>
    <property type="match status" value="1"/>
</dbReference>
<evidence type="ECO:0000256" key="5">
    <source>
        <dbReference type="ARBA" id="ARBA00022840"/>
    </source>
</evidence>
<evidence type="ECO:0000256" key="8">
    <source>
        <dbReference type="ARBA" id="ARBA00029886"/>
    </source>
</evidence>